<dbReference type="AlphaFoldDB" id="A0AAT9HR55"/>
<name>A0AAT9HR55_9ACTN</name>
<organism evidence="1">
    <name type="scientific">Streptomyces haneummycinicus</name>
    <dbReference type="NCBI Taxonomy" id="3074435"/>
    <lineage>
        <taxon>Bacteria</taxon>
        <taxon>Bacillati</taxon>
        <taxon>Actinomycetota</taxon>
        <taxon>Actinomycetes</taxon>
        <taxon>Kitasatosporales</taxon>
        <taxon>Streptomycetaceae</taxon>
        <taxon>Streptomyces</taxon>
    </lineage>
</organism>
<reference evidence="1" key="1">
    <citation type="submission" date="2024-06" db="EMBL/GenBank/DDBJ databases">
        <authorList>
            <consortium name="consrtm"/>
            <person name="Uemura M."/>
            <person name="Terahara T."/>
        </authorList>
    </citation>
    <scope>NUCLEOTIDE SEQUENCE</scope>
    <source>
        <strain evidence="1">KM77-8</strain>
    </source>
</reference>
<sequence length="200" mass="19803">MLGDDAAEGLHVLQGAAHDHGVVDALAVVGEDGDAGRGLVHGAQLGELGPFQADGDGADGLHVAVAGLLAEPPDLLDHAGGVGHREGVGHGEDAGVAAARRRAGAGQDGLGVLAAGLAQMGVQVDQARQEHLAAGLDDLGAVGGQAGADPGDRFAVDQDVLRLAAEHLRTADKDLAHGSYFSSVVVRAGVRAGSLPPSSR</sequence>
<proteinExistence type="predicted"/>
<dbReference type="EMBL" id="AP035768">
    <property type="protein sequence ID" value="BFO19876.1"/>
    <property type="molecule type" value="Genomic_DNA"/>
</dbReference>
<protein>
    <submittedName>
        <fullName evidence="1">Uncharacterized protein</fullName>
    </submittedName>
</protein>
<reference evidence="1" key="2">
    <citation type="submission" date="2024-07" db="EMBL/GenBank/DDBJ databases">
        <title>Streptomyces haneummycinica sp. nov., a new antibiotic-producing actinobacterium isolated from marine sediment.</title>
        <authorList>
            <person name="Uemura M."/>
            <person name="Hamada M."/>
            <person name="Hirano S."/>
            <person name="Kobayashi K."/>
            <person name="Ohshiro T."/>
            <person name="Kobayashi T."/>
            <person name="Terahara T."/>
        </authorList>
    </citation>
    <scope>NUCLEOTIDE SEQUENCE</scope>
    <source>
        <strain evidence="1">KM77-8</strain>
    </source>
</reference>
<evidence type="ECO:0000313" key="1">
    <source>
        <dbReference type="EMBL" id="BFO19876.1"/>
    </source>
</evidence>
<gene>
    <name evidence="1" type="ORF">SHKM778_62640</name>
</gene>
<accession>A0AAT9HR55</accession>